<gene>
    <name evidence="1" type="ORF">TSAR_016805</name>
</gene>
<evidence type="ECO:0000313" key="2">
    <source>
        <dbReference type="Proteomes" id="UP000215335"/>
    </source>
</evidence>
<evidence type="ECO:0000313" key="1">
    <source>
        <dbReference type="EMBL" id="OXU16473.1"/>
    </source>
</evidence>
<reference evidence="1 2" key="1">
    <citation type="journal article" date="2017" name="Curr. Biol.">
        <title>The Evolution of Venom by Co-option of Single-Copy Genes.</title>
        <authorList>
            <person name="Martinson E.O."/>
            <person name="Mrinalini"/>
            <person name="Kelkar Y.D."/>
            <person name="Chang C.H."/>
            <person name="Werren J.H."/>
        </authorList>
    </citation>
    <scope>NUCLEOTIDE SEQUENCE [LARGE SCALE GENOMIC DNA]</scope>
    <source>
        <strain evidence="1 2">Alberta</strain>
        <tissue evidence="1">Whole body</tissue>
    </source>
</reference>
<comment type="caution">
    <text evidence="1">The sequence shown here is derived from an EMBL/GenBank/DDBJ whole genome shotgun (WGS) entry which is preliminary data.</text>
</comment>
<dbReference type="AlphaFoldDB" id="A0A232EDQ8"/>
<accession>A0A232EDQ8</accession>
<sequence length="81" mass="9255">MCREVVNVEEMYAPNFDKLKINYSSNFMCLNHGIQGINSSCDCALNHAYRVRSKDVRRFGSEASRGLGYCNQTCTSKMYVK</sequence>
<dbReference type="Proteomes" id="UP000215335">
    <property type="component" value="Unassembled WGS sequence"/>
</dbReference>
<name>A0A232EDQ8_9HYME</name>
<dbReference type="EMBL" id="NNAY01006056">
    <property type="protein sequence ID" value="OXU16473.1"/>
    <property type="molecule type" value="Genomic_DNA"/>
</dbReference>
<keyword evidence="2" id="KW-1185">Reference proteome</keyword>
<proteinExistence type="predicted"/>
<organism evidence="1 2">
    <name type="scientific">Trichomalopsis sarcophagae</name>
    <dbReference type="NCBI Taxonomy" id="543379"/>
    <lineage>
        <taxon>Eukaryota</taxon>
        <taxon>Metazoa</taxon>
        <taxon>Ecdysozoa</taxon>
        <taxon>Arthropoda</taxon>
        <taxon>Hexapoda</taxon>
        <taxon>Insecta</taxon>
        <taxon>Pterygota</taxon>
        <taxon>Neoptera</taxon>
        <taxon>Endopterygota</taxon>
        <taxon>Hymenoptera</taxon>
        <taxon>Apocrita</taxon>
        <taxon>Proctotrupomorpha</taxon>
        <taxon>Chalcidoidea</taxon>
        <taxon>Pteromalidae</taxon>
        <taxon>Pteromalinae</taxon>
        <taxon>Trichomalopsis</taxon>
    </lineage>
</organism>
<protein>
    <submittedName>
        <fullName evidence="1">Uncharacterized protein</fullName>
    </submittedName>
</protein>